<dbReference type="PANTHER" id="PTHR34825">
    <property type="entry name" value="CONSERVED PROTEIN, WITH A WEAK D-GALACTARATE DEHYDRATASE/ALTRONATE HYDROLASE DOMAIN"/>
    <property type="match status" value="1"/>
</dbReference>
<dbReference type="PANTHER" id="PTHR34825:SF1">
    <property type="entry name" value="AAA-ATPASE-LIKE DOMAIN-CONTAINING PROTEIN"/>
    <property type="match status" value="1"/>
</dbReference>
<dbReference type="EMBL" id="SMCQ01000009">
    <property type="protein sequence ID" value="TCV99432.1"/>
    <property type="molecule type" value="Genomic_DNA"/>
</dbReference>
<keyword evidence="2" id="KW-1185">Reference proteome</keyword>
<protein>
    <submittedName>
        <fullName evidence="1">PD-(D/E)XK nuclease superfamily protein</fullName>
    </submittedName>
</protein>
<accession>A0A4V2W5E2</accession>
<dbReference type="AlphaFoldDB" id="A0A4V2W5E2"/>
<evidence type="ECO:0000313" key="1">
    <source>
        <dbReference type="EMBL" id="TCV99432.1"/>
    </source>
</evidence>
<gene>
    <name evidence="1" type="ORF">EDD60_10913</name>
</gene>
<dbReference type="RefSeq" id="WP_257529138.1">
    <property type="nucleotide sequence ID" value="NZ_JANKBF010000005.1"/>
</dbReference>
<organism evidence="1 2">
    <name type="scientific">Longibaculum muris</name>
    <dbReference type="NCBI Taxonomy" id="1796628"/>
    <lineage>
        <taxon>Bacteria</taxon>
        <taxon>Bacillati</taxon>
        <taxon>Bacillota</taxon>
        <taxon>Erysipelotrichia</taxon>
        <taxon>Erysipelotrichales</taxon>
        <taxon>Coprobacillaceae</taxon>
        <taxon>Longibaculum</taxon>
    </lineage>
</organism>
<dbReference type="InterPro" id="IPR012547">
    <property type="entry name" value="PDDEXK_9"/>
</dbReference>
<proteinExistence type="predicted"/>
<sequence length="341" mass="39717">MKTNDALEKGVLTGCLRISKESIFTGLNNFNVYSIMDEQSSTRFGFTQQEVNELLNEYNFLEQKDEVKEWYDGYRFGSTEIYNPWSVLKYVLKAIQSKPEPESFWANTSSNELVVSYIENANYNIYQEFLALMQGQSLIKRLKLDLTYQEMDNQDNVYSFLLLTGYLKVIREIDMNTYELVIPNKEVYEIYNNLFMDYFKTYTNERKASFVKALLEENEEAADSILSDILMKTISYYDNNEAFYHGLLMGLLSDYIVESNKEIGEGRADIIIYPHTFNGKVIIIECKHSSRIEEIVSDSRKGAQQIKDRKYLQGVLSIGYKEAIGYGIAFHKKRCKITMIK</sequence>
<dbReference type="Proteomes" id="UP000295515">
    <property type="component" value="Unassembled WGS sequence"/>
</dbReference>
<comment type="caution">
    <text evidence="1">The sequence shown here is derived from an EMBL/GenBank/DDBJ whole genome shotgun (WGS) entry which is preliminary data.</text>
</comment>
<name>A0A4V2W5E2_9FIRM</name>
<reference evidence="1 2" key="1">
    <citation type="submission" date="2019-03" db="EMBL/GenBank/DDBJ databases">
        <title>Genomic Encyclopedia of Type Strains, Phase IV (KMG-IV): sequencing the most valuable type-strain genomes for metagenomic binning, comparative biology and taxonomic classification.</title>
        <authorList>
            <person name="Goeker M."/>
        </authorList>
    </citation>
    <scope>NUCLEOTIDE SEQUENCE [LARGE SCALE GENOMIC DNA]</scope>
    <source>
        <strain evidence="1 2">DSM 29487</strain>
    </source>
</reference>
<dbReference type="GeneID" id="98917042"/>
<dbReference type="Pfam" id="PF08011">
    <property type="entry name" value="PDDEXK_9"/>
    <property type="match status" value="1"/>
</dbReference>
<evidence type="ECO:0000313" key="2">
    <source>
        <dbReference type="Proteomes" id="UP000295515"/>
    </source>
</evidence>